<accession>A0A345UPV0</accession>
<dbReference type="EMBL" id="CP027806">
    <property type="protein sequence ID" value="AXJ02502.1"/>
    <property type="molecule type" value="Genomic_DNA"/>
</dbReference>
<gene>
    <name evidence="1" type="ORF">CYPRO_3269</name>
</gene>
<dbReference type="Proteomes" id="UP000254808">
    <property type="component" value="Chromosome"/>
</dbReference>
<evidence type="ECO:0000313" key="1">
    <source>
        <dbReference type="EMBL" id="AXJ02502.1"/>
    </source>
</evidence>
<reference evidence="1 2" key="1">
    <citation type="submission" date="2018-03" db="EMBL/GenBank/DDBJ databases">
        <title>Phenotypic and genomic properties of Cyclonatronum proteinivorum gen. nov., sp. nov., a haloalkaliphilic bacteroidete from soda lakes possessing Na+-translocating rhodopsin.</title>
        <authorList>
            <person name="Toshchakov S.V."/>
            <person name="Korzhenkov A."/>
            <person name="Samarov N.I."/>
            <person name="Kublanov I.V."/>
            <person name="Muntyan M.S."/>
            <person name="Sorokin D.Y."/>
        </authorList>
    </citation>
    <scope>NUCLEOTIDE SEQUENCE [LARGE SCALE GENOMIC DNA]</scope>
    <source>
        <strain evidence="1 2">Omega</strain>
    </source>
</reference>
<dbReference type="InterPro" id="IPR013406">
    <property type="entry name" value="CHP02574_addiction_mod"/>
</dbReference>
<keyword evidence="2" id="KW-1185">Reference proteome</keyword>
<dbReference type="OrthoDB" id="8912983at2"/>
<sequence>MANTFKEIETSALRLSDKQRARLASRLLDSLEKRKEIGVEQAWLQEIERRNSEFESGEVELIPATEVMAKARSLLS</sequence>
<organism evidence="1 2">
    <name type="scientific">Cyclonatronum proteinivorum</name>
    <dbReference type="NCBI Taxonomy" id="1457365"/>
    <lineage>
        <taxon>Bacteria</taxon>
        <taxon>Pseudomonadati</taxon>
        <taxon>Balneolota</taxon>
        <taxon>Balneolia</taxon>
        <taxon>Balneolales</taxon>
        <taxon>Cyclonatronaceae</taxon>
        <taxon>Cyclonatronum</taxon>
    </lineage>
</organism>
<evidence type="ECO:0000313" key="2">
    <source>
        <dbReference type="Proteomes" id="UP000254808"/>
    </source>
</evidence>
<protein>
    <submittedName>
        <fullName evidence="1">Putative addiction module component, TIGR02574 family</fullName>
    </submittedName>
</protein>
<dbReference type="RefSeq" id="WP_114985582.1">
    <property type="nucleotide sequence ID" value="NZ_CP027806.1"/>
</dbReference>
<dbReference type="NCBIfam" id="TIGR02574">
    <property type="entry name" value="stabl_TIGR02574"/>
    <property type="match status" value="1"/>
</dbReference>
<dbReference type="AlphaFoldDB" id="A0A345UPV0"/>
<dbReference type="Pfam" id="PF09720">
    <property type="entry name" value="Unstab_antitox"/>
    <property type="match status" value="1"/>
</dbReference>
<name>A0A345UPV0_9BACT</name>
<dbReference type="KEGG" id="cprv:CYPRO_3269"/>
<proteinExistence type="predicted"/>